<reference evidence="1 2" key="1">
    <citation type="journal article" date="2011" name="Stand. Genomic Sci.">
        <title>Draft genome sequence of Caminibacter mediatlanticus strain TB-2, an epsilonproteobacterium isolated from a deep-sea hydrothermal vent.</title>
        <authorList>
            <person name="Giovannelli D."/>
            <person name="Ferriera S."/>
            <person name="Johnson J."/>
            <person name="Kravitz S."/>
            <person name="Perez-Rodriguez I."/>
            <person name="Ricci J."/>
            <person name="O'Brien C."/>
            <person name="Voordeckers J.W."/>
            <person name="Bini E."/>
            <person name="Vetriani C."/>
        </authorList>
    </citation>
    <scope>NUCLEOTIDE SEQUENCE [LARGE SCALE GENOMIC DNA]</scope>
    <source>
        <strain evidence="1 2">TB-2</strain>
    </source>
</reference>
<dbReference type="AlphaFoldDB" id="A0AAI9AHJ9"/>
<sequence length="47" mass="5678">MIYRSSILKMPSIEVKNFFLKQPNYSNIDLPTYFNFNDLLQKNSQYL</sequence>
<protein>
    <submittedName>
        <fullName evidence="1">Uncharacterized protein</fullName>
    </submittedName>
</protein>
<comment type="caution">
    <text evidence="1">The sequence shown here is derived from an EMBL/GenBank/DDBJ whole genome shotgun (WGS) entry which is preliminary data.</text>
</comment>
<dbReference type="Proteomes" id="UP000003288">
    <property type="component" value="Unassembled WGS sequence"/>
</dbReference>
<gene>
    <name evidence="1" type="ORF">CMTB2_00984</name>
</gene>
<evidence type="ECO:0000313" key="1">
    <source>
        <dbReference type="EMBL" id="EDM23798.1"/>
    </source>
</evidence>
<proteinExistence type="predicted"/>
<evidence type="ECO:0000313" key="2">
    <source>
        <dbReference type="Proteomes" id="UP000003288"/>
    </source>
</evidence>
<dbReference type="RefSeq" id="WP_007474351.1">
    <property type="nucleotide sequence ID" value="NZ_ABCJ01000003.1"/>
</dbReference>
<organism evidence="1 2">
    <name type="scientific">Caminibacter mediatlanticus TB-2</name>
    <dbReference type="NCBI Taxonomy" id="391592"/>
    <lineage>
        <taxon>Bacteria</taxon>
        <taxon>Pseudomonadati</taxon>
        <taxon>Campylobacterota</taxon>
        <taxon>Epsilonproteobacteria</taxon>
        <taxon>Nautiliales</taxon>
        <taxon>Nautiliaceae</taxon>
        <taxon>Caminibacter</taxon>
    </lineage>
</organism>
<accession>A0AAI9AHJ9</accession>
<name>A0AAI9AHJ9_9BACT</name>
<dbReference type="EMBL" id="ABCJ01000003">
    <property type="protein sequence ID" value="EDM23798.1"/>
    <property type="molecule type" value="Genomic_DNA"/>
</dbReference>